<organism evidence="2 3">
    <name type="scientific">Pochonia chlamydosporia 170</name>
    <dbReference type="NCBI Taxonomy" id="1380566"/>
    <lineage>
        <taxon>Eukaryota</taxon>
        <taxon>Fungi</taxon>
        <taxon>Dikarya</taxon>
        <taxon>Ascomycota</taxon>
        <taxon>Pezizomycotina</taxon>
        <taxon>Sordariomycetes</taxon>
        <taxon>Hypocreomycetidae</taxon>
        <taxon>Hypocreales</taxon>
        <taxon>Clavicipitaceae</taxon>
        <taxon>Pochonia</taxon>
    </lineage>
</organism>
<feature type="compositionally biased region" description="Polar residues" evidence="1">
    <location>
        <begin position="237"/>
        <end position="306"/>
    </location>
</feature>
<dbReference type="Proteomes" id="UP000078397">
    <property type="component" value="Unassembled WGS sequence"/>
</dbReference>
<protein>
    <submittedName>
        <fullName evidence="2">Uncharacterized protein</fullName>
    </submittedName>
</protein>
<reference evidence="2 3" key="1">
    <citation type="journal article" date="2016" name="PLoS Pathog.">
        <title>Biosynthesis of antibiotic leucinostatins in bio-control fungus Purpureocillium lilacinum and their inhibition on phytophthora revealed by genome mining.</title>
        <authorList>
            <person name="Wang G."/>
            <person name="Liu Z."/>
            <person name="Lin R."/>
            <person name="Li E."/>
            <person name="Mao Z."/>
            <person name="Ling J."/>
            <person name="Yang Y."/>
            <person name="Yin W.B."/>
            <person name="Xie B."/>
        </authorList>
    </citation>
    <scope>NUCLEOTIDE SEQUENCE [LARGE SCALE GENOMIC DNA]</scope>
    <source>
        <strain evidence="2">170</strain>
    </source>
</reference>
<dbReference type="KEGG" id="pchm:VFPPC_13642"/>
<feature type="compositionally biased region" description="Polar residues" evidence="1">
    <location>
        <begin position="85"/>
        <end position="107"/>
    </location>
</feature>
<comment type="caution">
    <text evidence="2">The sequence shown here is derived from an EMBL/GenBank/DDBJ whole genome shotgun (WGS) entry which is preliminary data.</text>
</comment>
<accession>A0A179FRF3</accession>
<name>A0A179FRF3_METCM</name>
<gene>
    <name evidence="2" type="ORF">VFPPC_13642</name>
</gene>
<feature type="region of interest" description="Disordered" evidence="1">
    <location>
        <begin position="236"/>
        <end position="317"/>
    </location>
</feature>
<evidence type="ECO:0000313" key="2">
    <source>
        <dbReference type="EMBL" id="OAQ68205.1"/>
    </source>
</evidence>
<dbReference type="AlphaFoldDB" id="A0A179FRF3"/>
<proteinExistence type="predicted"/>
<keyword evidence="3" id="KW-1185">Reference proteome</keyword>
<dbReference type="GeneID" id="28855410"/>
<dbReference type="STRING" id="1380566.A0A179FRF3"/>
<sequence>MTTPKAKDPLDALQSLVNDVLVQTGKALRASRRDSQGNLPPSHGVMQAKLPDTIRAFHSALDDLENDIIRAKSVLLRDLNQLKAQNNPSDASQAVAQPQPVESQSKSPMAIEIGSSPQVVPKDEPIDNGSLGNKPGGAPIPDMGMGIGLDLGVADSTQPNVSIKDENVSSQAPGDGDVVGSMKQESKESNGEAPMAGMDLTLDGNQSGIGGTDDAVLDLTNSDLNFTDMEFTLAPANDSQTQSGGDGNAATNNNESSFDLSSFNTTDGASGNLGSLDNMLPTTLTEQQGSATNAPAGQATDSQTNAEGEKKEQSADASLTDVFTGDGQTDGMDFDFSLGDGMGGDTFDDLMNDRDNTFDTMEHGDFDANFFGLDKIDES</sequence>
<evidence type="ECO:0000313" key="3">
    <source>
        <dbReference type="Proteomes" id="UP000078397"/>
    </source>
</evidence>
<feature type="region of interest" description="Disordered" evidence="1">
    <location>
        <begin position="85"/>
        <end position="214"/>
    </location>
</feature>
<dbReference type="RefSeq" id="XP_018145055.1">
    <property type="nucleotide sequence ID" value="XM_018291416.1"/>
</dbReference>
<evidence type="ECO:0000256" key="1">
    <source>
        <dbReference type="SAM" id="MobiDB-lite"/>
    </source>
</evidence>
<dbReference type="EMBL" id="LSBJ02000003">
    <property type="protein sequence ID" value="OAQ68205.1"/>
    <property type="molecule type" value="Genomic_DNA"/>
</dbReference>
<dbReference type="OrthoDB" id="5409998at2759"/>